<dbReference type="AlphaFoldDB" id="A0A126UZA5"/>
<accession>A0A126UZA5</accession>
<reference evidence="4 5" key="1">
    <citation type="submission" date="2016-02" db="EMBL/GenBank/DDBJ databases">
        <title>Complete genome sequence of Halocynthiibacter arcticus PAMC 20958t from arctic marine sediment.</title>
        <authorList>
            <person name="Lee Y.M."/>
            <person name="Baek K."/>
            <person name="Lee H.K."/>
            <person name="Shin S.C."/>
        </authorList>
    </citation>
    <scope>NUCLEOTIDE SEQUENCE [LARGE SCALE GENOMIC DNA]</scope>
    <source>
        <strain evidence="4">PAMC 20958</strain>
    </source>
</reference>
<feature type="transmembrane region" description="Helical" evidence="1">
    <location>
        <begin position="61"/>
        <end position="83"/>
    </location>
</feature>
<dbReference type="PANTHER" id="PTHR37464:SF1">
    <property type="entry name" value="BLL2463 PROTEIN"/>
    <property type="match status" value="1"/>
</dbReference>
<proteinExistence type="predicted"/>
<feature type="domain" description="Aerotolerance regulator N-terminal" evidence="2">
    <location>
        <begin position="8"/>
        <end position="81"/>
    </location>
</feature>
<dbReference type="Gene3D" id="3.40.50.880">
    <property type="match status" value="1"/>
</dbReference>
<keyword evidence="1" id="KW-0472">Membrane</keyword>
<evidence type="ECO:0000259" key="2">
    <source>
        <dbReference type="Pfam" id="PF07584"/>
    </source>
</evidence>
<feature type="transmembrane region" description="Helical" evidence="1">
    <location>
        <begin position="6"/>
        <end position="28"/>
    </location>
</feature>
<dbReference type="Pfam" id="PF07584">
    <property type="entry name" value="BatA"/>
    <property type="match status" value="1"/>
</dbReference>
<keyword evidence="1" id="KW-0812">Transmembrane</keyword>
<name>A0A126UZA5_9RHOB</name>
<dbReference type="Gene3D" id="3.40.50.12140">
    <property type="entry name" value="Domain of unknown function DUF4159"/>
    <property type="match status" value="1"/>
</dbReference>
<feature type="domain" description="DUF4159" evidence="3">
    <location>
        <begin position="699"/>
        <end position="917"/>
    </location>
</feature>
<dbReference type="RefSeq" id="WP_039001953.1">
    <property type="nucleotide sequence ID" value="NZ_CP014327.1"/>
</dbReference>
<dbReference type="InterPro" id="IPR011933">
    <property type="entry name" value="Double_TM_dom"/>
</dbReference>
<dbReference type="NCBIfam" id="TIGR02226">
    <property type="entry name" value="two_anch"/>
    <property type="match status" value="1"/>
</dbReference>
<dbReference type="PANTHER" id="PTHR37464">
    <property type="entry name" value="BLL2463 PROTEIN"/>
    <property type="match status" value="1"/>
</dbReference>
<dbReference type="CDD" id="cd03143">
    <property type="entry name" value="A4_beta-galactosidase_middle_domain"/>
    <property type="match status" value="1"/>
</dbReference>
<dbReference type="SUPFAM" id="SSF52317">
    <property type="entry name" value="Class I glutamine amidotransferase-like"/>
    <property type="match status" value="1"/>
</dbReference>
<organism evidence="4 5">
    <name type="scientific">Falsihalocynthiibacter arcticus</name>
    <dbReference type="NCBI Taxonomy" id="1579316"/>
    <lineage>
        <taxon>Bacteria</taxon>
        <taxon>Pseudomonadati</taxon>
        <taxon>Pseudomonadota</taxon>
        <taxon>Alphaproteobacteria</taxon>
        <taxon>Rhodobacterales</taxon>
        <taxon>Roseobacteraceae</taxon>
        <taxon>Falsihalocynthiibacter</taxon>
    </lineage>
</organism>
<dbReference type="EMBL" id="CP014327">
    <property type="protein sequence ID" value="AML51364.1"/>
    <property type="molecule type" value="Genomic_DNA"/>
</dbReference>
<sequence>MFTLGPLGFAQPAFLLALVFLPILWWLLRAVPPAPVIRKFPAVGLLLGLKDEENQTDRTPWWLLVLRIFALAAAIVAFAGPLLNPQSSEPGENRNLLIVADASWASAPGWSSHQDRLQMVLKDAVRNGNLVAFLPLTDVPTTPLLLESAENVLTQLPSMAPRPWLPDDDSAIALVDEFASQQSTPMSVLWMSDGLERAGREALLASLEDVGPVRVYEGAHQTLALGPVSFETGEVLVPVLRKISTSDLEVQVNAIGPDPSGTTRVLAQSLAYFEAGQTTSEARFDMPPEIRNRITEFSIAGHVSAGAVVLTDEALKRREVALFSSGSEDEALALLDPLHYLRQALVPTADLVDGLIAETLLARPDVVILADVAQLSEGDSAALEDWVKDGGLLVRFAGPRLAASDVSRSSEDPLMPVRLRVGGRSIGGAMSWGEPRGLKEFPTDSPFFGLKIPSDVVVNSQVVAEPDPSLASRVLASLEDGTPLVTRKELGDGQVVLFHVTASAQWSSLPISGLFVQMMERLAISTQASRPTEEDLAGTIWSPVKVLDGFGQLIPPPSTLAGIKGEILASALVSAALPPGLYVSDKRQIARNTIAQDQTLQPQVWPSAIPVDRGGSVEERSLKGVLLGLSLVALLLDVIASLWVSGRFHGTRTSSTIAVFATLFCMQGIGAESWAQTTSQTETLTIDEKAFAATSETVMAYVITGDEAVDEVSRAGLWGLGRVLFQRTSIEPADPIAIDLEKDELSFYPMIYWPITTTQTLPSPAAYARLNRYLQKGGLILFDTRDADEQRYKRVTENTRKLRMFARQLDIPPLEEVPSDHVLNRSFYLLEEAAGRYVGPPVWVEAAPADVELAEGMPFRNLNDGVTPVVIGANDWAAAWAIAPNGNRLFTVGRGRAGDEQREMAYRFGVNLMMHVLTGNYKSDQVHVPELLERLGQ</sequence>
<evidence type="ECO:0000259" key="3">
    <source>
        <dbReference type="Pfam" id="PF13709"/>
    </source>
</evidence>
<evidence type="ECO:0000313" key="5">
    <source>
        <dbReference type="Proteomes" id="UP000070371"/>
    </source>
</evidence>
<dbReference type="InterPro" id="IPR025297">
    <property type="entry name" value="DUF4159"/>
</dbReference>
<dbReference type="STRING" id="1579316.RC74_08945"/>
<dbReference type="InterPro" id="IPR024163">
    <property type="entry name" value="Aerotolerance_reg_N"/>
</dbReference>
<dbReference type="KEGG" id="hat:RC74_08945"/>
<dbReference type="OrthoDB" id="9773014at2"/>
<dbReference type="Proteomes" id="UP000070371">
    <property type="component" value="Chromosome"/>
</dbReference>
<gene>
    <name evidence="4" type="ORF">RC74_08945</name>
</gene>
<evidence type="ECO:0000313" key="4">
    <source>
        <dbReference type="EMBL" id="AML51364.1"/>
    </source>
</evidence>
<evidence type="ECO:0000256" key="1">
    <source>
        <dbReference type="SAM" id="Phobius"/>
    </source>
</evidence>
<keyword evidence="5" id="KW-1185">Reference proteome</keyword>
<dbReference type="Pfam" id="PF13709">
    <property type="entry name" value="DUF4159"/>
    <property type="match status" value="1"/>
</dbReference>
<keyword evidence="1" id="KW-1133">Transmembrane helix</keyword>
<dbReference type="InterPro" id="IPR029062">
    <property type="entry name" value="Class_I_gatase-like"/>
</dbReference>
<protein>
    <submittedName>
        <fullName evidence="4">LytTR family transcriptional regulator</fullName>
    </submittedName>
</protein>